<comment type="caution">
    <text evidence="4">The sequence shown here is derived from an EMBL/GenBank/DDBJ whole genome shotgun (WGS) entry which is preliminary data.</text>
</comment>
<reference evidence="4" key="1">
    <citation type="journal article" date="2020" name="bioRxiv">
        <title>A rank-normalized archaeal taxonomy based on genome phylogeny resolves widespread incomplete and uneven classifications.</title>
        <authorList>
            <person name="Rinke C."/>
            <person name="Chuvochina M."/>
            <person name="Mussig A.J."/>
            <person name="Chaumeil P.-A."/>
            <person name="Waite D.W."/>
            <person name="Whitman W.B."/>
            <person name="Parks D.H."/>
            <person name="Hugenholtz P."/>
        </authorList>
    </citation>
    <scope>NUCLEOTIDE SEQUENCE</scope>
    <source>
        <strain evidence="4">UBA8838</strain>
    </source>
</reference>
<dbReference type="Gene3D" id="3.40.50.300">
    <property type="entry name" value="P-loop containing nucleotide triphosphate hydrolases"/>
    <property type="match status" value="1"/>
</dbReference>
<dbReference type="InterPro" id="IPR003439">
    <property type="entry name" value="ABC_transporter-like_ATP-bd"/>
</dbReference>
<sequence>MNEEIVISVINLRKKFGNFWALKDVNFTVKKGEVFGLIGPNGAGKTTTLRVVAGIIKSYEGIVKVFGLDPVKAKNNGYISYMPEDAFPYEKLTGIENLQFFAELYSRGDKRKTQEFVELGIKIANLGDKIYQPTSTYSRGMKRRLIIARTLMVMPKLAILDEPTSALDVDSAVRVRNTIVEMSKKYGITIILSSHNMLEVQYMCDNIAMINDGKTIISGSPNDIIEKLKVKNLEEAFMKVISNA</sequence>
<dbReference type="InterPro" id="IPR003593">
    <property type="entry name" value="AAA+_ATPase"/>
</dbReference>
<feature type="domain" description="ABC transporter" evidence="3">
    <location>
        <begin position="7"/>
        <end position="237"/>
    </location>
</feature>
<gene>
    <name evidence="4" type="ORF">HA332_10440</name>
</gene>
<dbReference type="GO" id="GO:0016887">
    <property type="term" value="F:ATP hydrolysis activity"/>
    <property type="evidence" value="ECO:0007669"/>
    <property type="project" value="InterPro"/>
</dbReference>
<dbReference type="GO" id="GO:0005524">
    <property type="term" value="F:ATP binding"/>
    <property type="evidence" value="ECO:0007669"/>
    <property type="project" value="UniProtKB-KW"/>
</dbReference>
<keyword evidence="1" id="KW-0547">Nucleotide-binding</keyword>
<evidence type="ECO:0000259" key="3">
    <source>
        <dbReference type="PROSITE" id="PS50893"/>
    </source>
</evidence>
<dbReference type="Proteomes" id="UP000646844">
    <property type="component" value="Unassembled WGS sequence"/>
</dbReference>
<evidence type="ECO:0000256" key="1">
    <source>
        <dbReference type="ARBA" id="ARBA00022741"/>
    </source>
</evidence>
<evidence type="ECO:0000256" key="2">
    <source>
        <dbReference type="ARBA" id="ARBA00022840"/>
    </source>
</evidence>
<dbReference type="SMART" id="SM00382">
    <property type="entry name" value="AAA"/>
    <property type="match status" value="1"/>
</dbReference>
<dbReference type="GeneID" id="1458479"/>
<evidence type="ECO:0000313" key="5">
    <source>
        <dbReference type="Proteomes" id="UP000646844"/>
    </source>
</evidence>
<dbReference type="Pfam" id="PF00005">
    <property type="entry name" value="ABC_tran"/>
    <property type="match status" value="1"/>
</dbReference>
<dbReference type="PANTHER" id="PTHR43613:SF1">
    <property type="entry name" value="ABC TRANSPORTER, ATP-BINDING PROTEIN"/>
    <property type="match status" value="1"/>
</dbReference>
<dbReference type="OMA" id="VTSWCAQ"/>
<accession>A0A832THD8</accession>
<dbReference type="InterPro" id="IPR027417">
    <property type="entry name" value="P-loop_NTPase"/>
</dbReference>
<dbReference type="EMBL" id="DUJO01000051">
    <property type="protein sequence ID" value="HII74771.1"/>
    <property type="molecule type" value="Genomic_DNA"/>
</dbReference>
<evidence type="ECO:0000313" key="4">
    <source>
        <dbReference type="EMBL" id="HII74771.1"/>
    </source>
</evidence>
<dbReference type="AlphaFoldDB" id="A0A832THD8"/>
<dbReference type="CDD" id="cd03230">
    <property type="entry name" value="ABC_DR_subfamily_A"/>
    <property type="match status" value="1"/>
</dbReference>
<dbReference type="PROSITE" id="PS50893">
    <property type="entry name" value="ABC_TRANSPORTER_2"/>
    <property type="match status" value="1"/>
</dbReference>
<dbReference type="PANTHER" id="PTHR43613">
    <property type="entry name" value="ABC TRANSPORTER, ATP-BINDING PROTEIN"/>
    <property type="match status" value="1"/>
</dbReference>
<protein>
    <submittedName>
        <fullName evidence="4">ABC transporter ATP-binding protein</fullName>
    </submittedName>
</protein>
<proteinExistence type="predicted"/>
<dbReference type="SUPFAM" id="SSF52540">
    <property type="entry name" value="P-loop containing nucleoside triphosphate hydrolases"/>
    <property type="match status" value="1"/>
</dbReference>
<dbReference type="RefSeq" id="WP_010978512.1">
    <property type="nucleotide sequence ID" value="NZ_BAABQO010000011.1"/>
</dbReference>
<name>A0A832THD8_9CREN</name>
<organism evidence="4 5">
    <name type="scientific">Sulfurisphaera tokodaii</name>
    <dbReference type="NCBI Taxonomy" id="111955"/>
    <lineage>
        <taxon>Archaea</taxon>
        <taxon>Thermoproteota</taxon>
        <taxon>Thermoprotei</taxon>
        <taxon>Sulfolobales</taxon>
        <taxon>Sulfolobaceae</taxon>
        <taxon>Sulfurisphaera</taxon>
    </lineage>
</organism>
<keyword evidence="2 4" id="KW-0067">ATP-binding</keyword>